<keyword evidence="2" id="KW-1185">Reference proteome</keyword>
<dbReference type="Proteomes" id="UP001280629">
    <property type="component" value="Unassembled WGS sequence"/>
</dbReference>
<proteinExistence type="predicted"/>
<organism evidence="1 2">
    <name type="scientific">Sporosarcina aquimarina</name>
    <dbReference type="NCBI Taxonomy" id="114975"/>
    <lineage>
        <taxon>Bacteria</taxon>
        <taxon>Bacillati</taxon>
        <taxon>Bacillota</taxon>
        <taxon>Bacilli</taxon>
        <taxon>Bacillales</taxon>
        <taxon>Caryophanaceae</taxon>
        <taxon>Sporosarcina</taxon>
    </lineage>
</organism>
<accession>A0ABU4G1K6</accession>
<evidence type="ECO:0000313" key="1">
    <source>
        <dbReference type="EMBL" id="MDW0110855.1"/>
    </source>
</evidence>
<comment type="caution">
    <text evidence="1">The sequence shown here is derived from an EMBL/GenBank/DDBJ whole genome shotgun (WGS) entry which is preliminary data.</text>
</comment>
<reference evidence="1 2" key="1">
    <citation type="submission" date="2023-06" db="EMBL/GenBank/DDBJ databases">
        <title>Sporosarcina sp. nov., isolated from Korean traditional fermented seafood 'Jeotgal'.</title>
        <authorList>
            <person name="Yang A.-I."/>
            <person name="Shin N.-R."/>
        </authorList>
    </citation>
    <scope>NUCLEOTIDE SEQUENCE [LARGE SCALE GENOMIC DNA]</scope>
    <source>
        <strain evidence="1 2">KCTC3840</strain>
    </source>
</reference>
<gene>
    <name evidence="1" type="ORF">QT716_12485</name>
</gene>
<dbReference type="EMBL" id="JAUBDH010000008">
    <property type="protein sequence ID" value="MDW0110855.1"/>
    <property type="molecule type" value="Genomic_DNA"/>
</dbReference>
<sequence>MLKIEETKMDMKREDVIQRLVERGIFKIEGKQLYELPLFLLMKEYYNQIK</sequence>
<dbReference type="Pfam" id="PF13076">
    <property type="entry name" value="Fur_reg_FbpA"/>
    <property type="match status" value="1"/>
</dbReference>
<evidence type="ECO:0000313" key="2">
    <source>
        <dbReference type="Proteomes" id="UP001280629"/>
    </source>
</evidence>
<dbReference type="InterPro" id="IPR025072">
    <property type="entry name" value="Fur_reg_FbpA"/>
</dbReference>
<dbReference type="RefSeq" id="WP_317936426.1">
    <property type="nucleotide sequence ID" value="NZ_JAUBDH010000008.1"/>
</dbReference>
<protein>
    <submittedName>
        <fullName evidence="1">Fur-regulated basic protein FbpA</fullName>
    </submittedName>
</protein>
<name>A0ABU4G1K6_9BACL</name>